<keyword evidence="3" id="KW-1133">Transmembrane helix</keyword>
<protein>
    <submittedName>
        <fullName evidence="7">Translocation/assembly module TamB</fullName>
    </submittedName>
</protein>
<reference evidence="7 8" key="1">
    <citation type="submission" date="2020-08" db="EMBL/GenBank/DDBJ databases">
        <title>Croceimicrobium hydrocarbonivorans gen. nov., sp. nov., a novel marine bacterium isolated from a bacterial consortium that degrades polyethylene terephthalate.</title>
        <authorList>
            <person name="Liu R."/>
        </authorList>
    </citation>
    <scope>NUCLEOTIDE SEQUENCE [LARGE SCALE GENOMIC DNA]</scope>
    <source>
        <strain evidence="7 8">A20-9</strain>
    </source>
</reference>
<evidence type="ECO:0000313" key="7">
    <source>
        <dbReference type="EMBL" id="QNR23794.1"/>
    </source>
</evidence>
<evidence type="ECO:0000256" key="5">
    <source>
        <dbReference type="SAM" id="MobiDB-lite"/>
    </source>
</evidence>
<dbReference type="PANTHER" id="PTHR36985">
    <property type="entry name" value="TRANSLOCATION AND ASSEMBLY MODULE SUBUNIT TAMB"/>
    <property type="match status" value="1"/>
</dbReference>
<dbReference type="GO" id="GO:0009306">
    <property type="term" value="P:protein secretion"/>
    <property type="evidence" value="ECO:0007669"/>
    <property type="project" value="InterPro"/>
</dbReference>
<dbReference type="PANTHER" id="PTHR36985:SF1">
    <property type="entry name" value="TRANSLOCATION AND ASSEMBLY MODULE SUBUNIT TAMB"/>
    <property type="match status" value="1"/>
</dbReference>
<comment type="subcellular location">
    <subcellularLocation>
        <location evidence="1">Membrane</location>
        <topology evidence="1">Single-pass membrane protein</topology>
    </subcellularLocation>
</comment>
<evidence type="ECO:0000256" key="1">
    <source>
        <dbReference type="ARBA" id="ARBA00004167"/>
    </source>
</evidence>
<keyword evidence="2" id="KW-0812">Transmembrane</keyword>
<dbReference type="EMBL" id="CP060139">
    <property type="protein sequence ID" value="QNR23794.1"/>
    <property type="molecule type" value="Genomic_DNA"/>
</dbReference>
<feature type="region of interest" description="Disordered" evidence="5">
    <location>
        <begin position="1439"/>
        <end position="1462"/>
    </location>
</feature>
<name>A0A7H0VDJ6_9FLAO</name>
<evidence type="ECO:0000256" key="4">
    <source>
        <dbReference type="ARBA" id="ARBA00023136"/>
    </source>
</evidence>
<organism evidence="7 8">
    <name type="scientific">Croceimicrobium hydrocarbonivorans</name>
    <dbReference type="NCBI Taxonomy" id="2761580"/>
    <lineage>
        <taxon>Bacteria</taxon>
        <taxon>Pseudomonadati</taxon>
        <taxon>Bacteroidota</taxon>
        <taxon>Flavobacteriia</taxon>
        <taxon>Flavobacteriales</taxon>
        <taxon>Owenweeksiaceae</taxon>
        <taxon>Croceimicrobium</taxon>
    </lineage>
</organism>
<keyword evidence="8" id="KW-1185">Reference proteome</keyword>
<evidence type="ECO:0000256" key="3">
    <source>
        <dbReference type="ARBA" id="ARBA00022989"/>
    </source>
</evidence>
<evidence type="ECO:0000256" key="2">
    <source>
        <dbReference type="ARBA" id="ARBA00022692"/>
    </source>
</evidence>
<dbReference type="GO" id="GO:0005886">
    <property type="term" value="C:plasma membrane"/>
    <property type="evidence" value="ECO:0007669"/>
    <property type="project" value="InterPro"/>
</dbReference>
<keyword evidence="4" id="KW-0472">Membrane</keyword>
<sequence>MLVIVILLLMLAGVFMIPSVQVRAAQKGASWFNEKFSQSLSIERFQYHFPNEISLEKVLLPDHKGDTLFYVGSLELSFKAYAQLSSSLYLNHVELSDAYCYLITQEGDTASNLNVFLSSLSSDAPKDPNRSFNLKIADIDLENGRFYLANRNEPDRIQFHWRHANTNLNSFLLAGKDVSATIESIQFDDGKEFSVQNGKGQFLYGPKGLVVNDLELTTGRGHLAGELTFITSSATNYSSFVDSVHMLGAIEYAAVAAEDIRYFSDAYPQFPTALVKGRFDGTVNDLYLEDLEIEALSHLEARGDLHLSKTTSGVDLHLETQKLFLQGKAEEAKQIIGMFQDSLPEIIDRLGLIQWQGAYNGGVYDFVTQSSFKSDLADMELDIQIGNLRNPKALVYKGRVDASKINIASLTGNYGDFKTAELDLELDGKGFDPLTMRSKVKGAIHHFYYNGYRYEGMAVNGQIAESNFKGQFRIKDPNLSFLFDGIASFGTDSSEYDFTAQVDSANLYALHLVKDSLAQYKGAMDIDVLILDQDHWAGTVDLFDLKYRNSNQTYDLMDVAIEASGLQEEKQLRVRSDILEANLEGQYTYLGMSRIFSHHFKKYLVPERYRDTLQSPVNFTYDLTFKNSSALSQALIPELLIEPGTHVQGEYRDGENLLRMNLNSEGIRYGANLFQNLDLQWLSGAADLLNLTLERYQYGEGRHIDSVQFVNVFAGDSMNYSLDMILRDSIDSYGSFEGLIAILDSNAYRMQFDRGDMLFGNRSFKLDTGSVMRVDSSGFSIDWLKISGPSLALTAAGYISKDPNQILRLNVKGLDLDFLNYFQEGRKAYIQGNLEGNIIATELLTNARFEADIEVDSLRLNQVHMGRLDLHSDYSYDDSKINIDALLKHGELEKFNANGFYDSQGIGNIDLIFKFNRFYLAALDPFAAPVAENLRGLATGTVTMKGPARKPDIKGEFLLPKAGLTISFLQTDYTLEGQPKLLLDNESIRFPNLKLMDANYNVGYLNGEVRHRAFKDFYIDLNIDARQLLVLNTGPDREDAYYGTALASGNLKVQGPPSRVKVYADVRSERGTQFNIPIGGATEVKQSGFVNFIAPEDSEGGVKILNTQFALDEGVSLDFDMDITPSAQVSIILNESTGNQLDGKGSGLIKMKLEPNRDLELFGTYTVDEGEYKFNIDGLFAKNFEVQRGGTVVWNGDPYAARLDLTAIYRTKANPGILTGESNGISTAVDIYLFIKGELTNPEINFAIELPRATSSTQAVMANRLTTDQAINQQVFSLLAFNSFTPPSNFVDGTRNAINQWDLIAGQAAAFLNRFTGDYELSLSYQPASQGQTATTAGNSQEELEVGVSKNFFEDRLIVNSSVEVPLNENNNSIAGDFELIYKLTEDGKVRAKAFNRSVDNNLNFNIGQQQLYQQGLGLSFKIDFNTYKELWQRALRSAKREDKPEVLEEDPELMGPQTIKP</sequence>
<evidence type="ECO:0000259" key="6">
    <source>
        <dbReference type="Pfam" id="PF04357"/>
    </source>
</evidence>
<evidence type="ECO:0000313" key="8">
    <source>
        <dbReference type="Proteomes" id="UP000516305"/>
    </source>
</evidence>
<dbReference type="InterPro" id="IPR007452">
    <property type="entry name" value="TamB_C"/>
</dbReference>
<feature type="domain" description="Translocation and assembly module TamB C-terminal" evidence="6">
    <location>
        <begin position="996"/>
        <end position="1425"/>
    </location>
</feature>
<proteinExistence type="predicted"/>
<dbReference type="Pfam" id="PF04357">
    <property type="entry name" value="TamB"/>
    <property type="match status" value="1"/>
</dbReference>
<gene>
    <name evidence="7" type="ORF">H4K34_15665</name>
</gene>
<dbReference type="Proteomes" id="UP000516305">
    <property type="component" value="Chromosome"/>
</dbReference>
<accession>A0A7H0VDJ6</accession>
<dbReference type="KEGG" id="chyd:H4K34_15665"/>